<dbReference type="EMBL" id="FQZU01000002">
    <property type="protein sequence ID" value="SHI74534.1"/>
    <property type="molecule type" value="Genomic_DNA"/>
</dbReference>
<keyword evidence="3" id="KW-0238">DNA-binding</keyword>
<dbReference type="OrthoDB" id="9779889at2"/>
<dbReference type="Gene3D" id="2.60.260.20">
    <property type="entry name" value="Urease metallochaperone UreE, N-terminal domain"/>
    <property type="match status" value="2"/>
</dbReference>
<sequence length="307" mass="33830">MADKDYYKILGVPKTAAKEEIKKAYRKLAMKYHPDHAKGNDDASEDKFKEISEAYAVLSDEEKRKEYDMYGTEGFQQRFTQEDIFKNFNMGDIFREFGFENANFTGQRGGGGGRRFSFNMGGDPFGGAGRSFQTKGSDLVYEIPLTLREVAEGVSKTVSLSHKGRQEKISVKIPKGMLTGKKIRLAGKGEPSPNGGPNGDLYIQSKVIPDPVFGAEGLDLYVNKEIKWTEALTGTTIKAPTLDGGEVNLKVPSGTKHQTKLRIPKYGLPEMGGSKKGDLFVRILTASPGKLSKKQLELLKELSETGL</sequence>
<dbReference type="GO" id="GO:0005737">
    <property type="term" value="C:cytoplasm"/>
    <property type="evidence" value="ECO:0007669"/>
    <property type="project" value="TreeGrafter"/>
</dbReference>
<evidence type="ECO:0000313" key="4">
    <source>
        <dbReference type="Proteomes" id="UP000183994"/>
    </source>
</evidence>
<dbReference type="SMART" id="SM00271">
    <property type="entry name" value="DnaJ"/>
    <property type="match status" value="1"/>
</dbReference>
<dbReference type="RefSeq" id="WP_073472857.1">
    <property type="nucleotide sequence ID" value="NZ_FQZU01000002.1"/>
</dbReference>
<dbReference type="STRING" id="1121393.SAMN02745216_00410"/>
<evidence type="ECO:0000313" key="3">
    <source>
        <dbReference type="EMBL" id="SHI74534.1"/>
    </source>
</evidence>
<organism evidence="3 4">
    <name type="scientific">Desulfatibacillum alkenivorans DSM 16219</name>
    <dbReference type="NCBI Taxonomy" id="1121393"/>
    <lineage>
        <taxon>Bacteria</taxon>
        <taxon>Pseudomonadati</taxon>
        <taxon>Thermodesulfobacteriota</taxon>
        <taxon>Desulfobacteria</taxon>
        <taxon>Desulfobacterales</taxon>
        <taxon>Desulfatibacillaceae</taxon>
        <taxon>Desulfatibacillum</taxon>
    </lineage>
</organism>
<dbReference type="InterPro" id="IPR008971">
    <property type="entry name" value="HSP40/DnaJ_pept-bd"/>
</dbReference>
<dbReference type="PANTHER" id="PTHR43096:SF52">
    <property type="entry name" value="DNAJ HOMOLOG 1, MITOCHONDRIAL-RELATED"/>
    <property type="match status" value="1"/>
</dbReference>
<dbReference type="FunFam" id="2.60.260.20:FF:000013">
    <property type="entry name" value="DnaJ subfamily B member 11"/>
    <property type="match status" value="1"/>
</dbReference>
<evidence type="ECO:0000259" key="2">
    <source>
        <dbReference type="PROSITE" id="PS50076"/>
    </source>
</evidence>
<proteinExistence type="predicted"/>
<dbReference type="InterPro" id="IPR002939">
    <property type="entry name" value="DnaJ_C"/>
</dbReference>
<dbReference type="GO" id="GO:0051082">
    <property type="term" value="F:unfolded protein binding"/>
    <property type="evidence" value="ECO:0007669"/>
    <property type="project" value="InterPro"/>
</dbReference>
<dbReference type="Proteomes" id="UP000183994">
    <property type="component" value="Unassembled WGS sequence"/>
</dbReference>
<dbReference type="PROSITE" id="PS00636">
    <property type="entry name" value="DNAJ_1"/>
    <property type="match status" value="1"/>
</dbReference>
<dbReference type="SUPFAM" id="SSF49493">
    <property type="entry name" value="HSP40/DnaJ peptide-binding domain"/>
    <property type="match status" value="2"/>
</dbReference>
<dbReference type="PROSITE" id="PS50076">
    <property type="entry name" value="DNAJ_2"/>
    <property type="match status" value="1"/>
</dbReference>
<dbReference type="InterPro" id="IPR001623">
    <property type="entry name" value="DnaJ_domain"/>
</dbReference>
<dbReference type="InterPro" id="IPR036869">
    <property type="entry name" value="J_dom_sf"/>
</dbReference>
<dbReference type="PRINTS" id="PR00625">
    <property type="entry name" value="JDOMAIN"/>
</dbReference>
<dbReference type="AlphaFoldDB" id="A0A1M6DMJ5"/>
<gene>
    <name evidence="3" type="ORF">SAMN02745216_00410</name>
</gene>
<keyword evidence="4" id="KW-1185">Reference proteome</keyword>
<dbReference type="InterPro" id="IPR018253">
    <property type="entry name" value="DnaJ_domain_CS"/>
</dbReference>
<dbReference type="PANTHER" id="PTHR43096">
    <property type="entry name" value="DNAJ HOMOLOG 1, MITOCHONDRIAL-RELATED"/>
    <property type="match status" value="1"/>
</dbReference>
<feature type="domain" description="J" evidence="2">
    <location>
        <begin position="5"/>
        <end position="71"/>
    </location>
</feature>
<dbReference type="Pfam" id="PF01556">
    <property type="entry name" value="DnaJ_C"/>
    <property type="match status" value="1"/>
</dbReference>
<dbReference type="GO" id="GO:0042026">
    <property type="term" value="P:protein refolding"/>
    <property type="evidence" value="ECO:0007669"/>
    <property type="project" value="TreeGrafter"/>
</dbReference>
<name>A0A1M6DMJ5_9BACT</name>
<dbReference type="Gene3D" id="1.10.287.110">
    <property type="entry name" value="DnaJ domain"/>
    <property type="match status" value="1"/>
</dbReference>
<evidence type="ECO:0000256" key="1">
    <source>
        <dbReference type="ARBA" id="ARBA00023186"/>
    </source>
</evidence>
<dbReference type="Pfam" id="PF00226">
    <property type="entry name" value="DnaJ"/>
    <property type="match status" value="1"/>
</dbReference>
<dbReference type="SUPFAM" id="SSF46565">
    <property type="entry name" value="Chaperone J-domain"/>
    <property type="match status" value="1"/>
</dbReference>
<dbReference type="CDD" id="cd06257">
    <property type="entry name" value="DnaJ"/>
    <property type="match status" value="1"/>
</dbReference>
<accession>A0A1M6DMJ5</accession>
<keyword evidence="1" id="KW-0143">Chaperone</keyword>
<protein>
    <submittedName>
        <fullName evidence="3">Curved DNA-binding protein</fullName>
    </submittedName>
</protein>
<dbReference type="CDD" id="cd10747">
    <property type="entry name" value="DnaJ_C"/>
    <property type="match status" value="1"/>
</dbReference>
<reference evidence="4" key="1">
    <citation type="submission" date="2016-11" db="EMBL/GenBank/DDBJ databases">
        <authorList>
            <person name="Varghese N."/>
            <person name="Submissions S."/>
        </authorList>
    </citation>
    <scope>NUCLEOTIDE SEQUENCE [LARGE SCALE GENOMIC DNA]</scope>
    <source>
        <strain evidence="4">DSM 16219</strain>
    </source>
</reference>
<dbReference type="GO" id="GO:0003677">
    <property type="term" value="F:DNA binding"/>
    <property type="evidence" value="ECO:0007669"/>
    <property type="project" value="UniProtKB-KW"/>
</dbReference>